<dbReference type="EMBL" id="CAKJTJ010000075">
    <property type="protein sequence ID" value="CAG9623755.1"/>
    <property type="molecule type" value="Genomic_DNA"/>
</dbReference>
<evidence type="ECO:0000313" key="1">
    <source>
        <dbReference type="EMBL" id="CAG9623755.1"/>
    </source>
</evidence>
<keyword evidence="2" id="KW-1185">Reference proteome</keyword>
<comment type="caution">
    <text evidence="1">The sequence shown here is derived from an EMBL/GenBank/DDBJ whole genome shotgun (WGS) entry which is preliminary data.</text>
</comment>
<accession>A0ABM8YUU7</accession>
<gene>
    <name evidence="1" type="ORF">BACCIP111883_04589</name>
</gene>
<evidence type="ECO:0000313" key="2">
    <source>
        <dbReference type="Proteomes" id="UP000789833"/>
    </source>
</evidence>
<reference evidence="1 2" key="1">
    <citation type="submission" date="2021-10" db="EMBL/GenBank/DDBJ databases">
        <authorList>
            <person name="Criscuolo A."/>
        </authorList>
    </citation>
    <scope>NUCLEOTIDE SEQUENCE [LARGE SCALE GENOMIC DNA]</scope>
    <source>
        <strain evidence="2">CIP 111883</strain>
    </source>
</reference>
<dbReference type="Proteomes" id="UP000789833">
    <property type="component" value="Unassembled WGS sequence"/>
</dbReference>
<proteinExistence type="predicted"/>
<sequence length="41" mass="4466">MKDRGVTFHGEPKNVPGGKGVGFEDLYVNAFDIFQPISNAI</sequence>
<protein>
    <submittedName>
        <fullName evidence="1">Uncharacterized protein</fullName>
    </submittedName>
</protein>
<organism evidence="1 2">
    <name type="scientific">Sutcliffiella rhizosphaerae</name>
    <dbReference type="NCBI Taxonomy" id="2880967"/>
    <lineage>
        <taxon>Bacteria</taxon>
        <taxon>Bacillati</taxon>
        <taxon>Bacillota</taxon>
        <taxon>Bacilli</taxon>
        <taxon>Bacillales</taxon>
        <taxon>Bacillaceae</taxon>
        <taxon>Sutcliffiella</taxon>
    </lineage>
</organism>
<name>A0ABM8YUU7_9BACI</name>